<evidence type="ECO:0000313" key="2">
    <source>
        <dbReference type="Proteomes" id="UP001215280"/>
    </source>
</evidence>
<accession>A0AAD7HW98</accession>
<evidence type="ECO:0000313" key="1">
    <source>
        <dbReference type="EMBL" id="KAJ7728594.1"/>
    </source>
</evidence>
<dbReference type="Proteomes" id="UP001215280">
    <property type="component" value="Unassembled WGS sequence"/>
</dbReference>
<dbReference type="EMBL" id="JARJLG010000204">
    <property type="protein sequence ID" value="KAJ7728594.1"/>
    <property type="molecule type" value="Genomic_DNA"/>
</dbReference>
<sequence>MASVAHIQARIAAISTSIARQREIIRNLETQKSAAQGELNAVLDPMSRLPLEISSNIFMHCVPVSPSHPDPHAVPMIFLSISHSWRNIAFATPMLWTSIRVDNTIGKYDLRLADRWISRARTSPLSLSIHGTGGCVNNARPGLRLIG</sequence>
<keyword evidence="2" id="KW-1185">Reference proteome</keyword>
<organism evidence="1 2">
    <name type="scientific">Mycena maculata</name>
    <dbReference type="NCBI Taxonomy" id="230809"/>
    <lineage>
        <taxon>Eukaryota</taxon>
        <taxon>Fungi</taxon>
        <taxon>Dikarya</taxon>
        <taxon>Basidiomycota</taxon>
        <taxon>Agaricomycotina</taxon>
        <taxon>Agaricomycetes</taxon>
        <taxon>Agaricomycetidae</taxon>
        <taxon>Agaricales</taxon>
        <taxon>Marasmiineae</taxon>
        <taxon>Mycenaceae</taxon>
        <taxon>Mycena</taxon>
    </lineage>
</organism>
<name>A0AAD7HW98_9AGAR</name>
<reference evidence="1" key="1">
    <citation type="submission" date="2023-03" db="EMBL/GenBank/DDBJ databases">
        <title>Massive genome expansion in bonnet fungi (Mycena s.s.) driven by repeated elements and novel gene families across ecological guilds.</title>
        <authorList>
            <consortium name="Lawrence Berkeley National Laboratory"/>
            <person name="Harder C.B."/>
            <person name="Miyauchi S."/>
            <person name="Viragh M."/>
            <person name="Kuo A."/>
            <person name="Thoen E."/>
            <person name="Andreopoulos B."/>
            <person name="Lu D."/>
            <person name="Skrede I."/>
            <person name="Drula E."/>
            <person name="Henrissat B."/>
            <person name="Morin E."/>
            <person name="Kohler A."/>
            <person name="Barry K."/>
            <person name="LaButti K."/>
            <person name="Morin E."/>
            <person name="Salamov A."/>
            <person name="Lipzen A."/>
            <person name="Mereny Z."/>
            <person name="Hegedus B."/>
            <person name="Baldrian P."/>
            <person name="Stursova M."/>
            <person name="Weitz H."/>
            <person name="Taylor A."/>
            <person name="Grigoriev I.V."/>
            <person name="Nagy L.G."/>
            <person name="Martin F."/>
            <person name="Kauserud H."/>
        </authorList>
    </citation>
    <scope>NUCLEOTIDE SEQUENCE</scope>
    <source>
        <strain evidence="1">CBHHK188m</strain>
    </source>
</reference>
<gene>
    <name evidence="1" type="ORF">DFH07DRAFT_998844</name>
</gene>
<proteinExistence type="predicted"/>
<dbReference type="AlphaFoldDB" id="A0AAD7HW98"/>
<evidence type="ECO:0008006" key="3">
    <source>
        <dbReference type="Google" id="ProtNLM"/>
    </source>
</evidence>
<protein>
    <recommendedName>
        <fullName evidence="3">F-box domain-containing protein</fullName>
    </recommendedName>
</protein>
<comment type="caution">
    <text evidence="1">The sequence shown here is derived from an EMBL/GenBank/DDBJ whole genome shotgun (WGS) entry which is preliminary data.</text>
</comment>